<feature type="domain" description="DUF7159" evidence="2">
    <location>
        <begin position="3"/>
        <end position="220"/>
    </location>
</feature>
<gene>
    <name evidence="3" type="ORF">EF834_15175</name>
</gene>
<comment type="caution">
    <text evidence="3">The sequence shown here is derived from an EMBL/GenBank/DDBJ whole genome shotgun (WGS) entry which is preliminary data.</text>
</comment>
<dbReference type="SUPFAM" id="SSF53067">
    <property type="entry name" value="Actin-like ATPase domain"/>
    <property type="match status" value="1"/>
</dbReference>
<protein>
    <recommendedName>
        <fullName evidence="2">DUF7159 domain-containing protein</fullName>
    </recommendedName>
</protein>
<sequence>MSVGAGFVRMVQLPEPGSSGAPARPERRSIVVDTWAPEELAAEAIGIVLADAAESGSTVSVSIAYSDEAQAAALDAALRRQEVTNFRLVPEHAAVLERLTRDERLADRRTLVLYDLGSSGLTVSVVDRSTGSIVASERSTQLRGEDLNTNVPASEAIADSADLIGELAEQSGLLPDVVVVLGGGAHVAEVPSVLEQRSTIPILVADAPEFTAATGAALLAVPVAKPAAKPRRPSRTSKPRPGTSWQVAGAVAAGATLLAIAVIGFGLGYGRAYFGPETVASTEEPAQPVVDSGPR</sequence>
<accession>A0A3S3CNE2</accession>
<evidence type="ECO:0000259" key="2">
    <source>
        <dbReference type="Pfam" id="PF23717"/>
    </source>
</evidence>
<evidence type="ECO:0000313" key="3">
    <source>
        <dbReference type="EMBL" id="RVW01731.1"/>
    </source>
</evidence>
<keyword evidence="1" id="KW-0472">Membrane</keyword>
<evidence type="ECO:0000256" key="1">
    <source>
        <dbReference type="SAM" id="Phobius"/>
    </source>
</evidence>
<dbReference type="AlphaFoldDB" id="A0A3S3CNE2"/>
<proteinExistence type="predicted"/>
<keyword evidence="1" id="KW-0812">Transmembrane</keyword>
<feature type="transmembrane region" description="Helical" evidence="1">
    <location>
        <begin position="245"/>
        <end position="267"/>
    </location>
</feature>
<keyword evidence="4" id="KW-1185">Reference proteome</keyword>
<dbReference type="InterPro" id="IPR055583">
    <property type="entry name" value="DUF7159"/>
</dbReference>
<dbReference type="Proteomes" id="UP000284333">
    <property type="component" value="Unassembled WGS sequence"/>
</dbReference>
<organism evidence="3 4">
    <name type="scientific">Rhodococcus spongiicola</name>
    <dbReference type="NCBI Taxonomy" id="2487352"/>
    <lineage>
        <taxon>Bacteria</taxon>
        <taxon>Bacillati</taxon>
        <taxon>Actinomycetota</taxon>
        <taxon>Actinomycetes</taxon>
        <taxon>Mycobacteriales</taxon>
        <taxon>Nocardiaceae</taxon>
        <taxon>Rhodococcus</taxon>
    </lineage>
</organism>
<dbReference type="InterPro" id="IPR043129">
    <property type="entry name" value="ATPase_NBD"/>
</dbReference>
<reference evidence="3 4" key="1">
    <citation type="submission" date="2018-11" db="EMBL/GenBank/DDBJ databases">
        <title>Rhodococcus spongicola sp. nov. and Rhodococcus xishaensis sp. nov. from marine sponges.</title>
        <authorList>
            <person name="Li L."/>
            <person name="Lin H.W."/>
        </authorList>
    </citation>
    <scope>NUCLEOTIDE SEQUENCE [LARGE SCALE GENOMIC DNA]</scope>
    <source>
        <strain evidence="3 4">LHW50502</strain>
    </source>
</reference>
<dbReference type="Pfam" id="PF23717">
    <property type="entry name" value="DUF7159"/>
    <property type="match status" value="1"/>
</dbReference>
<name>A0A3S3CNE2_9NOCA</name>
<dbReference type="EMBL" id="RKLN01000005">
    <property type="protein sequence ID" value="RVW01731.1"/>
    <property type="molecule type" value="Genomic_DNA"/>
</dbReference>
<keyword evidence="1" id="KW-1133">Transmembrane helix</keyword>
<dbReference type="Gene3D" id="3.30.420.40">
    <property type="match status" value="3"/>
</dbReference>
<evidence type="ECO:0000313" key="4">
    <source>
        <dbReference type="Proteomes" id="UP000284333"/>
    </source>
</evidence>